<reference evidence="1" key="2">
    <citation type="journal article" date="2015" name="Fish Shellfish Immunol.">
        <title>Early steps in the European eel (Anguilla anguilla)-Vibrio vulnificus interaction in the gills: Role of the RtxA13 toxin.</title>
        <authorList>
            <person name="Callol A."/>
            <person name="Pajuelo D."/>
            <person name="Ebbesson L."/>
            <person name="Teles M."/>
            <person name="MacKenzie S."/>
            <person name="Amaro C."/>
        </authorList>
    </citation>
    <scope>NUCLEOTIDE SEQUENCE</scope>
</reference>
<evidence type="ECO:0000313" key="1">
    <source>
        <dbReference type="EMBL" id="JAH11397.1"/>
    </source>
</evidence>
<dbReference type="EMBL" id="GBXM01097180">
    <property type="protein sequence ID" value="JAH11397.1"/>
    <property type="molecule type" value="Transcribed_RNA"/>
</dbReference>
<protein>
    <submittedName>
        <fullName evidence="1">Uncharacterized protein</fullName>
    </submittedName>
</protein>
<proteinExistence type="predicted"/>
<organism evidence="1">
    <name type="scientific">Anguilla anguilla</name>
    <name type="common">European freshwater eel</name>
    <name type="synonym">Muraena anguilla</name>
    <dbReference type="NCBI Taxonomy" id="7936"/>
    <lineage>
        <taxon>Eukaryota</taxon>
        <taxon>Metazoa</taxon>
        <taxon>Chordata</taxon>
        <taxon>Craniata</taxon>
        <taxon>Vertebrata</taxon>
        <taxon>Euteleostomi</taxon>
        <taxon>Actinopterygii</taxon>
        <taxon>Neopterygii</taxon>
        <taxon>Teleostei</taxon>
        <taxon>Anguilliformes</taxon>
        <taxon>Anguillidae</taxon>
        <taxon>Anguilla</taxon>
    </lineage>
</organism>
<sequence length="41" mass="5160">MWSLKVPITTTKLLWRYFFSKSHKSVEWFQICKWSFTKLYN</sequence>
<accession>A0A0E9Q4F4</accession>
<reference evidence="1" key="1">
    <citation type="submission" date="2014-11" db="EMBL/GenBank/DDBJ databases">
        <authorList>
            <person name="Amaro Gonzalez C."/>
        </authorList>
    </citation>
    <scope>NUCLEOTIDE SEQUENCE</scope>
</reference>
<dbReference type="AlphaFoldDB" id="A0A0E9Q4F4"/>
<name>A0A0E9Q4F4_ANGAN</name>